<proteinExistence type="predicted"/>
<protein>
    <submittedName>
        <fullName evidence="1">Uncharacterized protein</fullName>
    </submittedName>
</protein>
<name>A0A381WRT9_9ZZZZ</name>
<evidence type="ECO:0000313" key="1">
    <source>
        <dbReference type="EMBL" id="SVA55226.1"/>
    </source>
</evidence>
<dbReference type="EMBL" id="UINC01012675">
    <property type="protein sequence ID" value="SVA55226.1"/>
    <property type="molecule type" value="Genomic_DNA"/>
</dbReference>
<sequence>MDVIEDPIYDFEAGVEIRLPNTAAVKSQLG</sequence>
<organism evidence="1">
    <name type="scientific">marine metagenome</name>
    <dbReference type="NCBI Taxonomy" id="408172"/>
    <lineage>
        <taxon>unclassified sequences</taxon>
        <taxon>metagenomes</taxon>
        <taxon>ecological metagenomes</taxon>
    </lineage>
</organism>
<accession>A0A381WRT9</accession>
<reference evidence="1" key="1">
    <citation type="submission" date="2018-05" db="EMBL/GenBank/DDBJ databases">
        <authorList>
            <person name="Lanie J.A."/>
            <person name="Ng W.-L."/>
            <person name="Kazmierczak K.M."/>
            <person name="Andrzejewski T.M."/>
            <person name="Davidsen T.M."/>
            <person name="Wayne K.J."/>
            <person name="Tettelin H."/>
            <person name="Glass J.I."/>
            <person name="Rusch D."/>
            <person name="Podicherti R."/>
            <person name="Tsui H.-C.T."/>
            <person name="Winkler M.E."/>
        </authorList>
    </citation>
    <scope>NUCLEOTIDE SEQUENCE</scope>
</reference>
<dbReference type="AlphaFoldDB" id="A0A381WRT9"/>
<gene>
    <name evidence="1" type="ORF">METZ01_LOCUS108080</name>
</gene>